<dbReference type="EC" id="5.4.2.11" evidence="2"/>
<keyword evidence="10" id="KW-1185">Reference proteome</keyword>
<dbReference type="OrthoDB" id="1706699at2759"/>
<feature type="compositionally biased region" description="Polar residues" evidence="7">
    <location>
        <begin position="104"/>
        <end position="114"/>
    </location>
</feature>
<dbReference type="PANTHER" id="PTHR11931">
    <property type="entry name" value="PHOSPHOGLYCERATE MUTASE"/>
    <property type="match status" value="1"/>
</dbReference>
<gene>
    <name evidence="9" type="ORF">GOP47_0019988</name>
</gene>
<evidence type="ECO:0000256" key="3">
    <source>
        <dbReference type="ARBA" id="ARBA00023152"/>
    </source>
</evidence>
<evidence type="ECO:0000259" key="8">
    <source>
        <dbReference type="PROSITE" id="PS50878"/>
    </source>
</evidence>
<dbReference type="SUPFAM" id="SSF56672">
    <property type="entry name" value="DNA/RNA polymerases"/>
    <property type="match status" value="1"/>
</dbReference>
<comment type="caution">
    <text evidence="9">The sequence shown here is derived from an EMBL/GenBank/DDBJ whole genome shotgun (WGS) entry which is preliminary data.</text>
</comment>
<dbReference type="GO" id="GO:0006096">
    <property type="term" value="P:glycolytic process"/>
    <property type="evidence" value="ECO:0007669"/>
    <property type="project" value="UniProtKB-KW"/>
</dbReference>
<dbReference type="CDD" id="cd01650">
    <property type="entry name" value="RT_nLTR_like"/>
    <property type="match status" value="1"/>
</dbReference>
<feature type="binding site" evidence="5">
    <location>
        <begin position="1413"/>
        <end position="1416"/>
    </location>
    <ligand>
        <name>substrate</name>
    </ligand>
</feature>
<dbReference type="CDD" id="cd07067">
    <property type="entry name" value="HP_PGM_like"/>
    <property type="match status" value="1"/>
</dbReference>
<dbReference type="InterPro" id="IPR043128">
    <property type="entry name" value="Rev_trsase/Diguanyl_cyclase"/>
</dbReference>
<evidence type="ECO:0000313" key="10">
    <source>
        <dbReference type="Proteomes" id="UP000886520"/>
    </source>
</evidence>
<feature type="domain" description="Reverse transcriptase" evidence="8">
    <location>
        <begin position="850"/>
        <end position="1120"/>
    </location>
</feature>
<evidence type="ECO:0000313" key="9">
    <source>
        <dbReference type="EMBL" id="KAI5065293.1"/>
    </source>
</evidence>
<proteinExistence type="inferred from homology"/>
<accession>A0A9D4UC44</accession>
<evidence type="ECO:0000256" key="6">
    <source>
        <dbReference type="PIRSR" id="PIRSR613078-3"/>
    </source>
</evidence>
<sequence>MYLMTQPVAAKRDTIPGGPLGGRGFWPITIVRKVGGRSPGNDIPNPDPSKFKVNNLFIKYSRAFSMNSQPYYINDPGAPVKGTWADVEEGCYQVPSGRRALGASPSTAIDSTPESGERGPAGRCYGEPELTETGKDGMNQCVAGQQNSLAMAETGRLTVNSEGQPSEELRGGGIDQDGTNSAREVRYIEVMNADQLQTNRLRSLSVPEIDPVTAPSRPAREERVMMRGRLGRGVSEGKVGKLCIWGANEHTEVSFSKALRRALRSTSLFASIELLDRFLNNRTGSTRFDVFTSSKQAALDVLQVIQSESRLRWFAKISLPFARRDRNRLRPAMEVVKSPILATLNINGLRSKRGELEYIMLQKTWNVVGLQETRLFQGAWPLRMAGYSTFQVPGSDKPGARGLVTLVSQELRSFELGMSDVNSLFVQLFPLNMKDGWIYGNVYVPQRQLVDERADVLSALASKLRRLGRKGLPLLIGGDWNLRRRPMKRWLGNEDLDFKIVQTRGSGLSYHSSRGKGRSDIDFFLANDLALQFLGHASVQRSVDVSDHWPVKVKLVCDAVCAEPPPPPPPSIDATRIEPAAQLFLHHNFWDSLPEAAEEGEIPQAAVNRQSKSFEEAAERVSRDVGAFSVRPPKRPNRGFRLDPRARRSINRRREAWKSLRDAESDSSREDRAWRKFVECRKEARAETKRSEREALKRFMLKSVELARRKEWYAWWKHMKAVLGGSRKGGPAQPLRDQNGELQADEEKIRDIWKDHASRVFADPSGHSKDPEHWQNHAVRLWPRIEDINDSIKWTEVREVCRKIKRHKAAGIDGIPPEFFKILMQDKGTRSDRFKPNTDMGRAVFKLLCTWFDSGKLPEASSTSVVVYIPKKGDLSNPDNYRGISLIPISLKLLTSLVINRISVKLEERNFFLRGQAGFRTQEECVAQVIALKEIVLRRKVVKKPTFAAYIDFEKAYDTVPHEALFLKMEAIGIGGRCLNFFRALYQSSKVRVRVGAKLSEEVQIARGVRQGCPASPTLFNIFINDILDEGATDLGVAIPGLLLKIQGLLFADDLVLFAESKEELQASLDRLHSWAEKWGMKFGIKKCQATVFNGDLEELIAFKPHIGPEEIQRYINGAFVETARQESWKLWEHSHQCVSLDPYIERKYEDTRGYLYRQSIGKNPGGMEEKVLLLARVDGLRLKDKIERAQSRTCPLCGMEEGSRSLTHLLVQCPELDNLRSSIRPCLEHARRLLNNPSGEDTEVLLLGGEISGKRLPGWVVPRGAHNGRRGPQLRSAYADNVAAFLCGAVPRYYNALARESMWNEMKLFTGDVDIPLTEKGITEALAAGKAVSEIDFDIIFTSRLVRSKQTALIAMTQSRYKRVPVIVRGGFHGTGKAGDANRLRLRDAAAKALEHASCLMVPVYADPALNERCYGDLQGLSKEAAVKEFGHEQVKLWRRSFDTRPPYGESLQDTAERTVRFFKSTIVPRLDEGRNVLMVAHGNVLRCIISHLAGLTETEMLQLQCISDKLGHGRLGSPSATRIVKGKHLNADQASAAPSEDGKEQCTLNTGKKRVALGVSQDGHNHSLGSQDSPYRGESYYMHKHPEVASSEWNNGSAHTLLAQEPTT</sequence>
<feature type="region of interest" description="Disordered" evidence="7">
    <location>
        <begin position="96"/>
        <end position="123"/>
    </location>
</feature>
<evidence type="ECO:0000256" key="1">
    <source>
        <dbReference type="ARBA" id="ARBA00006717"/>
    </source>
</evidence>
<dbReference type="InterPro" id="IPR036691">
    <property type="entry name" value="Endo/exonu/phosph_ase_sf"/>
</dbReference>
<evidence type="ECO:0000256" key="2">
    <source>
        <dbReference type="ARBA" id="ARBA00012028"/>
    </source>
</evidence>
<dbReference type="InterPro" id="IPR029033">
    <property type="entry name" value="His_PPase_superfam"/>
</dbReference>
<dbReference type="GO" id="GO:0004619">
    <property type="term" value="F:phosphoglycerate mutase activity"/>
    <property type="evidence" value="ECO:0007669"/>
    <property type="project" value="UniProtKB-EC"/>
</dbReference>
<comment type="similarity">
    <text evidence="1">Belongs to the phosphoglycerate mutase family. BPG-dependent PGAM subfamily.</text>
</comment>
<dbReference type="EMBL" id="JABFUD020000019">
    <property type="protein sequence ID" value="KAI5065293.1"/>
    <property type="molecule type" value="Genomic_DNA"/>
</dbReference>
<organism evidence="9 10">
    <name type="scientific">Adiantum capillus-veneris</name>
    <name type="common">Maidenhair fern</name>
    <dbReference type="NCBI Taxonomy" id="13818"/>
    <lineage>
        <taxon>Eukaryota</taxon>
        <taxon>Viridiplantae</taxon>
        <taxon>Streptophyta</taxon>
        <taxon>Embryophyta</taxon>
        <taxon>Tracheophyta</taxon>
        <taxon>Polypodiopsida</taxon>
        <taxon>Polypodiidae</taxon>
        <taxon>Polypodiales</taxon>
        <taxon>Pteridineae</taxon>
        <taxon>Pteridaceae</taxon>
        <taxon>Vittarioideae</taxon>
        <taxon>Adiantum</taxon>
    </lineage>
</organism>
<dbReference type="Pfam" id="PF00078">
    <property type="entry name" value="RVT_1"/>
    <property type="match status" value="1"/>
</dbReference>
<evidence type="ECO:0000256" key="4">
    <source>
        <dbReference type="ARBA" id="ARBA00023235"/>
    </source>
</evidence>
<evidence type="ECO:0000256" key="7">
    <source>
        <dbReference type="SAM" id="MobiDB-lite"/>
    </source>
</evidence>
<keyword evidence="3" id="KW-0324">Glycolysis</keyword>
<dbReference type="InterPro" id="IPR005952">
    <property type="entry name" value="Phosphogly_mut1"/>
</dbReference>
<dbReference type="SUPFAM" id="SSF53254">
    <property type="entry name" value="Phosphoglycerate mutase-like"/>
    <property type="match status" value="1"/>
</dbReference>
<dbReference type="PROSITE" id="PS50878">
    <property type="entry name" value="RT_POL"/>
    <property type="match status" value="1"/>
</dbReference>
<dbReference type="InterPro" id="IPR013078">
    <property type="entry name" value="His_Pase_superF_clade-1"/>
</dbReference>
<dbReference type="SUPFAM" id="SSF56219">
    <property type="entry name" value="DNase I-like"/>
    <property type="match status" value="1"/>
</dbReference>
<dbReference type="Pfam" id="PF03372">
    <property type="entry name" value="Exo_endo_phos"/>
    <property type="match status" value="1"/>
</dbReference>
<keyword evidence="4" id="KW-0413">Isomerase</keyword>
<dbReference type="InterPro" id="IPR043502">
    <property type="entry name" value="DNA/RNA_pol_sf"/>
</dbReference>
<dbReference type="Gene3D" id="3.60.10.10">
    <property type="entry name" value="Endonuclease/exonuclease/phosphatase"/>
    <property type="match status" value="1"/>
</dbReference>
<dbReference type="SMART" id="SM00855">
    <property type="entry name" value="PGAM"/>
    <property type="match status" value="1"/>
</dbReference>
<dbReference type="InterPro" id="IPR000477">
    <property type="entry name" value="RT_dom"/>
</dbReference>
<dbReference type="Gene3D" id="3.40.50.1240">
    <property type="entry name" value="Phosphoglycerate mutase-like"/>
    <property type="match status" value="1"/>
</dbReference>
<feature type="binding site" evidence="5">
    <location>
        <begin position="1311"/>
        <end position="1312"/>
    </location>
    <ligand>
        <name>substrate</name>
    </ligand>
</feature>
<dbReference type="Gene3D" id="3.30.70.270">
    <property type="match status" value="1"/>
</dbReference>
<reference evidence="9" key="1">
    <citation type="submission" date="2021-01" db="EMBL/GenBank/DDBJ databases">
        <title>Adiantum capillus-veneris genome.</title>
        <authorList>
            <person name="Fang Y."/>
            <person name="Liao Q."/>
        </authorList>
    </citation>
    <scope>NUCLEOTIDE SEQUENCE</scope>
    <source>
        <strain evidence="9">H3</strain>
        <tissue evidence="9">Leaf</tissue>
    </source>
</reference>
<name>A0A9D4UC44_ADICA</name>
<dbReference type="Pfam" id="PF00300">
    <property type="entry name" value="His_Phos_1"/>
    <property type="match status" value="2"/>
</dbReference>
<feature type="binding site" evidence="5">
    <location>
        <begin position="1484"/>
        <end position="1485"/>
    </location>
    <ligand>
        <name>substrate</name>
    </ligand>
</feature>
<dbReference type="Proteomes" id="UP000886520">
    <property type="component" value="Chromosome 19"/>
</dbReference>
<dbReference type="InterPro" id="IPR005135">
    <property type="entry name" value="Endo/exonuclease/phosphatase"/>
</dbReference>
<feature type="binding site" evidence="5">
    <location>
        <position position="1424"/>
    </location>
    <ligand>
        <name>substrate</name>
    </ligand>
</feature>
<feature type="binding site" evidence="5">
    <location>
        <begin position="1440"/>
        <end position="1441"/>
    </location>
    <ligand>
        <name>substrate</name>
    </ligand>
</feature>
<protein>
    <recommendedName>
        <fullName evidence="2">phosphoglycerate mutase (2,3-diphosphoglycerate-dependent)</fullName>
        <ecNumber evidence="2">5.4.2.11</ecNumber>
    </recommendedName>
</protein>
<evidence type="ECO:0000256" key="5">
    <source>
        <dbReference type="PIRSR" id="PIRSR613078-2"/>
    </source>
</evidence>
<feature type="site" description="Transition state stabilizer" evidence="6">
    <location>
        <position position="1483"/>
    </location>
</feature>
<feature type="binding site" evidence="5">
    <location>
        <position position="1348"/>
    </location>
    <ligand>
        <name>substrate</name>
    </ligand>
</feature>
<feature type="region of interest" description="Disordered" evidence="7">
    <location>
        <begin position="1560"/>
        <end position="1580"/>
    </location>
</feature>